<gene>
    <name evidence="5" type="ORF">GCM10023322_07800</name>
</gene>
<evidence type="ECO:0000256" key="3">
    <source>
        <dbReference type="SAM" id="MobiDB-lite"/>
    </source>
</evidence>
<dbReference type="EMBL" id="BAABJQ010000002">
    <property type="protein sequence ID" value="GAA5179043.1"/>
    <property type="molecule type" value="Genomic_DNA"/>
</dbReference>
<reference evidence="6" key="1">
    <citation type="journal article" date="2019" name="Int. J. Syst. Evol. Microbiol.">
        <title>The Global Catalogue of Microorganisms (GCM) 10K type strain sequencing project: providing services to taxonomists for standard genome sequencing and annotation.</title>
        <authorList>
            <consortium name="The Broad Institute Genomics Platform"/>
            <consortium name="The Broad Institute Genome Sequencing Center for Infectious Disease"/>
            <person name="Wu L."/>
            <person name="Ma J."/>
        </authorList>
    </citation>
    <scope>NUCLEOTIDE SEQUENCE [LARGE SCALE GENOMIC DNA]</scope>
    <source>
        <strain evidence="6">JCM 18304</strain>
    </source>
</reference>
<evidence type="ECO:0000256" key="2">
    <source>
        <dbReference type="ARBA" id="ARBA00022553"/>
    </source>
</evidence>
<dbReference type="RefSeq" id="WP_345626153.1">
    <property type="nucleotide sequence ID" value="NZ_BAABJQ010000002.1"/>
</dbReference>
<keyword evidence="6" id="KW-1185">Reference proteome</keyword>
<comment type="caution">
    <text evidence="5">The sequence shown here is derived from an EMBL/GenBank/DDBJ whole genome shotgun (WGS) entry which is preliminary data.</text>
</comment>
<evidence type="ECO:0000256" key="1">
    <source>
        <dbReference type="ARBA" id="ARBA00022450"/>
    </source>
</evidence>
<organism evidence="5 6">
    <name type="scientific">Rugosimonospora acidiphila</name>
    <dbReference type="NCBI Taxonomy" id="556531"/>
    <lineage>
        <taxon>Bacteria</taxon>
        <taxon>Bacillati</taxon>
        <taxon>Actinomycetota</taxon>
        <taxon>Actinomycetes</taxon>
        <taxon>Micromonosporales</taxon>
        <taxon>Micromonosporaceae</taxon>
        <taxon>Rugosimonospora</taxon>
    </lineage>
</organism>
<evidence type="ECO:0000313" key="5">
    <source>
        <dbReference type="EMBL" id="GAA5179043.1"/>
    </source>
</evidence>
<dbReference type="Gene3D" id="3.40.50.720">
    <property type="entry name" value="NAD(P)-binding Rossmann-like Domain"/>
    <property type="match status" value="1"/>
</dbReference>
<keyword evidence="1" id="KW-0596">Phosphopantetheine</keyword>
<proteinExistence type="predicted"/>
<sequence>MRTVQAWAPYPVGQPVPAGPGYARRWYVVGPDRHPAAPVLTAAGDGAPRAGAGTAVLLGTEFTPADNALLATGVRAAVRRGGRLVLLHLGAGGASLVRAALGENRALRGLTVELPARPSAAALASAARLATGDVSTAVELRVDQQGRVTGTGWRPVRLPDPVPGGAGPGLAVITGGLGGLGIRVAGVLAERDHLHPVLVDRGDPDELPPATARYLSCLSGGPTGVTVRRADLTVPAQAAAALVGLPGPVRVLVHCAGVMCHGPASGYAPEELAAAQAVKVAGLANTLAAIDSRRLRSLVVFGSMLAERPPHTLGGYALANELLRRAVPRLTAGLPGTDAVVAQWSIWSGAGMAHDLAVLPQARAMGLVPVSLRPGLRALRQLVGGGVSGPLMLLGAEGNLEEGGTGTPTYGRRGRGGLA</sequence>
<feature type="domain" description="Ketoreductase" evidence="4">
    <location>
        <begin position="169"/>
        <end position="350"/>
    </location>
</feature>
<name>A0ABP9RJM9_9ACTN</name>
<dbReference type="PANTHER" id="PTHR43775">
    <property type="entry name" value="FATTY ACID SYNTHASE"/>
    <property type="match status" value="1"/>
</dbReference>
<protein>
    <recommendedName>
        <fullName evidence="4">Ketoreductase domain-containing protein</fullName>
    </recommendedName>
</protein>
<dbReference type="SUPFAM" id="SSF51735">
    <property type="entry name" value="NAD(P)-binding Rossmann-fold domains"/>
    <property type="match status" value="1"/>
</dbReference>
<evidence type="ECO:0000313" key="6">
    <source>
        <dbReference type="Proteomes" id="UP001501570"/>
    </source>
</evidence>
<dbReference type="Pfam" id="PF08659">
    <property type="entry name" value="KR"/>
    <property type="match status" value="1"/>
</dbReference>
<accession>A0ABP9RJM9</accession>
<dbReference type="SMART" id="SM00822">
    <property type="entry name" value="PKS_KR"/>
    <property type="match status" value="1"/>
</dbReference>
<feature type="region of interest" description="Disordered" evidence="3">
    <location>
        <begin position="399"/>
        <end position="419"/>
    </location>
</feature>
<dbReference type="InterPro" id="IPR036291">
    <property type="entry name" value="NAD(P)-bd_dom_sf"/>
</dbReference>
<evidence type="ECO:0000259" key="4">
    <source>
        <dbReference type="SMART" id="SM00822"/>
    </source>
</evidence>
<dbReference type="PANTHER" id="PTHR43775:SF37">
    <property type="entry name" value="SI:DKEY-61P9.11"/>
    <property type="match status" value="1"/>
</dbReference>
<dbReference type="InterPro" id="IPR057326">
    <property type="entry name" value="KR_dom"/>
</dbReference>
<dbReference type="Proteomes" id="UP001501570">
    <property type="component" value="Unassembled WGS sequence"/>
</dbReference>
<keyword evidence="2" id="KW-0597">Phosphoprotein</keyword>
<dbReference type="InterPro" id="IPR050091">
    <property type="entry name" value="PKS_NRPS_Biosynth_Enz"/>
</dbReference>
<dbReference type="InterPro" id="IPR013968">
    <property type="entry name" value="PKS_KR"/>
</dbReference>